<gene>
    <name evidence="2" type="ORF">LR48_Vigan05g157600</name>
</gene>
<dbReference type="EMBL" id="CM003375">
    <property type="protein sequence ID" value="KOM43971.1"/>
    <property type="molecule type" value="Genomic_DNA"/>
</dbReference>
<evidence type="ECO:0000313" key="3">
    <source>
        <dbReference type="Proteomes" id="UP000053144"/>
    </source>
</evidence>
<organism evidence="2 3">
    <name type="scientific">Phaseolus angularis</name>
    <name type="common">Azuki bean</name>
    <name type="synonym">Vigna angularis</name>
    <dbReference type="NCBI Taxonomy" id="3914"/>
    <lineage>
        <taxon>Eukaryota</taxon>
        <taxon>Viridiplantae</taxon>
        <taxon>Streptophyta</taxon>
        <taxon>Embryophyta</taxon>
        <taxon>Tracheophyta</taxon>
        <taxon>Spermatophyta</taxon>
        <taxon>Magnoliopsida</taxon>
        <taxon>eudicotyledons</taxon>
        <taxon>Gunneridae</taxon>
        <taxon>Pentapetalae</taxon>
        <taxon>rosids</taxon>
        <taxon>fabids</taxon>
        <taxon>Fabales</taxon>
        <taxon>Fabaceae</taxon>
        <taxon>Papilionoideae</taxon>
        <taxon>50 kb inversion clade</taxon>
        <taxon>NPAAA clade</taxon>
        <taxon>indigoferoid/millettioid clade</taxon>
        <taxon>Phaseoleae</taxon>
        <taxon>Vigna</taxon>
    </lineage>
</organism>
<sequence length="141" mass="16163">MSGEAIHVDRARKQRPYGFKFDSCHVKNQLRLRLPLKASTAQFKVTISSNSHPYQLNIPLVHHWFFVVNVQVLLSVVVARWFSTPDLVDQRIGFLAALSVVNPPSFVSCVFEVLLQYWFFPAKEKVLVSVVVVVRWLSLPD</sequence>
<feature type="transmembrane region" description="Helical" evidence="1">
    <location>
        <begin position="94"/>
        <end position="119"/>
    </location>
</feature>
<evidence type="ECO:0000313" key="2">
    <source>
        <dbReference type="EMBL" id="KOM43971.1"/>
    </source>
</evidence>
<dbReference type="Proteomes" id="UP000053144">
    <property type="component" value="Chromosome 5"/>
</dbReference>
<keyword evidence="1" id="KW-0472">Membrane</keyword>
<dbReference type="AlphaFoldDB" id="A0A0L9UMR3"/>
<feature type="transmembrane region" description="Helical" evidence="1">
    <location>
        <begin position="61"/>
        <end position="82"/>
    </location>
</feature>
<name>A0A0L9UMR3_PHAAN</name>
<proteinExistence type="predicted"/>
<dbReference type="Gramene" id="KOM43971">
    <property type="protein sequence ID" value="KOM43971"/>
    <property type="gene ID" value="LR48_Vigan05g157600"/>
</dbReference>
<accession>A0A0L9UMR3</accession>
<evidence type="ECO:0000256" key="1">
    <source>
        <dbReference type="SAM" id="Phobius"/>
    </source>
</evidence>
<keyword evidence="1" id="KW-1133">Transmembrane helix</keyword>
<reference evidence="3" key="1">
    <citation type="journal article" date="2015" name="Proc. Natl. Acad. Sci. U.S.A.">
        <title>Genome sequencing of adzuki bean (Vigna angularis) provides insight into high starch and low fat accumulation and domestication.</title>
        <authorList>
            <person name="Yang K."/>
            <person name="Tian Z."/>
            <person name="Chen C."/>
            <person name="Luo L."/>
            <person name="Zhao B."/>
            <person name="Wang Z."/>
            <person name="Yu L."/>
            <person name="Li Y."/>
            <person name="Sun Y."/>
            <person name="Li W."/>
            <person name="Chen Y."/>
            <person name="Li Y."/>
            <person name="Zhang Y."/>
            <person name="Ai D."/>
            <person name="Zhao J."/>
            <person name="Shang C."/>
            <person name="Ma Y."/>
            <person name="Wu B."/>
            <person name="Wang M."/>
            <person name="Gao L."/>
            <person name="Sun D."/>
            <person name="Zhang P."/>
            <person name="Guo F."/>
            <person name="Wang W."/>
            <person name="Li Y."/>
            <person name="Wang J."/>
            <person name="Varshney R.K."/>
            <person name="Wang J."/>
            <person name="Ling H.Q."/>
            <person name="Wan P."/>
        </authorList>
    </citation>
    <scope>NUCLEOTIDE SEQUENCE</scope>
    <source>
        <strain evidence="3">cv. Jingnong 6</strain>
    </source>
</reference>
<protein>
    <submittedName>
        <fullName evidence="2">Uncharacterized protein</fullName>
    </submittedName>
</protein>
<keyword evidence="1" id="KW-0812">Transmembrane</keyword>